<feature type="region of interest" description="Disordered" evidence="1">
    <location>
        <begin position="1"/>
        <end position="37"/>
    </location>
</feature>
<evidence type="ECO:0000256" key="1">
    <source>
        <dbReference type="SAM" id="MobiDB-lite"/>
    </source>
</evidence>
<feature type="region of interest" description="Disordered" evidence="1">
    <location>
        <begin position="53"/>
        <end position="94"/>
    </location>
</feature>
<name>A0A915YHJ9_9BACT</name>
<accession>A0A915YHJ9</accession>
<dbReference type="EMBL" id="AP026867">
    <property type="protein sequence ID" value="BDS13147.1"/>
    <property type="molecule type" value="Genomic_DNA"/>
</dbReference>
<reference evidence="2" key="1">
    <citation type="submission" date="2022-09" db="EMBL/GenBank/DDBJ databases">
        <title>Aureispira anguillicida sp. nov., isolated from Leptocephalus of Japanese eel Anguilla japonica.</title>
        <authorList>
            <person name="Yuasa K."/>
            <person name="Mekata T."/>
            <person name="Ikunari K."/>
        </authorList>
    </citation>
    <scope>NUCLEOTIDE SEQUENCE</scope>
    <source>
        <strain evidence="2">EL160426</strain>
    </source>
</reference>
<organism evidence="2 3">
    <name type="scientific">Aureispira anguillae</name>
    <dbReference type="NCBI Taxonomy" id="2864201"/>
    <lineage>
        <taxon>Bacteria</taxon>
        <taxon>Pseudomonadati</taxon>
        <taxon>Bacteroidota</taxon>
        <taxon>Saprospiria</taxon>
        <taxon>Saprospirales</taxon>
        <taxon>Saprospiraceae</taxon>
        <taxon>Aureispira</taxon>
    </lineage>
</organism>
<dbReference type="AlphaFoldDB" id="A0A915YHJ9"/>
<sequence>MSSYQDPNFQDFDQQSVNSDKDLKNKTSLDLTLEDDPIVKLQKGIEKGDEFGKLEQLNEALPQTQEEEDSLQKKDKKPIEKVSKDEDEKDDGLGDLWKRLEMLKKPIEPEQDLSEQNDEDELDLMRRLEQLKLPDVPVDKKDARKEVAKIKGKLDGIEVGTKLTPEKVDTQGTHPIYKIKHNHQNYYLKKVGGAKDEETGLNAQAAHGVSVPEHAEIVLDDGYTYQVTGEIKYLQEGFFGIGWYADEGQTKLVDKQAQLLFDLGKQHIADIRVCNVDRLPWEGNSYRANLKNVFIDLLTGKLLGLDTEADMNITEEKEKDIKAELLKIEKSPEGCADMIYDIISKGGKTGKLDATALKKKDFVDVFAKGLSAGLKIDYTSPYM</sequence>
<feature type="compositionally biased region" description="Polar residues" evidence="1">
    <location>
        <begin position="1"/>
        <end position="18"/>
    </location>
</feature>
<dbReference type="RefSeq" id="WP_264788446.1">
    <property type="nucleotide sequence ID" value="NZ_AP026867.1"/>
</dbReference>
<dbReference type="Proteomes" id="UP001060919">
    <property type="component" value="Chromosome"/>
</dbReference>
<proteinExistence type="predicted"/>
<keyword evidence="3" id="KW-1185">Reference proteome</keyword>
<feature type="compositionally biased region" description="Basic and acidic residues" evidence="1">
    <location>
        <begin position="70"/>
        <end position="86"/>
    </location>
</feature>
<evidence type="ECO:0000313" key="3">
    <source>
        <dbReference type="Proteomes" id="UP001060919"/>
    </source>
</evidence>
<gene>
    <name evidence="2" type="ORF">AsAng_0038750</name>
</gene>
<dbReference type="KEGG" id="aup:AsAng_0038750"/>
<protein>
    <submittedName>
        <fullName evidence="2">Uncharacterized protein</fullName>
    </submittedName>
</protein>
<evidence type="ECO:0000313" key="2">
    <source>
        <dbReference type="EMBL" id="BDS13147.1"/>
    </source>
</evidence>